<feature type="domain" description="DALR anticodon binding" evidence="10">
    <location>
        <begin position="470"/>
        <end position="588"/>
    </location>
</feature>
<dbReference type="PANTHER" id="PTHR11956:SF5">
    <property type="entry name" value="ARGININE--TRNA LIGASE, CYTOPLASMIC"/>
    <property type="match status" value="1"/>
</dbReference>
<dbReference type="Gene3D" id="3.30.1360.70">
    <property type="entry name" value="Arginyl tRNA synthetase N-terminal domain"/>
    <property type="match status" value="1"/>
</dbReference>
<evidence type="ECO:0000256" key="9">
    <source>
        <dbReference type="RuleBase" id="RU363038"/>
    </source>
</evidence>
<feature type="short sequence motif" description="'HIGH' region" evidence="8">
    <location>
        <begin position="123"/>
        <end position="133"/>
    </location>
</feature>
<dbReference type="CDD" id="cd07956">
    <property type="entry name" value="Anticodon_Ia_Arg"/>
    <property type="match status" value="1"/>
</dbReference>
<dbReference type="Proteomes" id="UP000294613">
    <property type="component" value="Unassembled WGS sequence"/>
</dbReference>
<evidence type="ECO:0000256" key="7">
    <source>
        <dbReference type="ARBA" id="ARBA00049339"/>
    </source>
</evidence>
<evidence type="ECO:0000256" key="6">
    <source>
        <dbReference type="ARBA" id="ARBA00023146"/>
    </source>
</evidence>
<evidence type="ECO:0000259" key="10">
    <source>
        <dbReference type="SMART" id="SM00836"/>
    </source>
</evidence>
<keyword evidence="4 8" id="KW-0067">ATP-binding</keyword>
<reference evidence="12 15" key="1">
    <citation type="journal article" date="2018" name="Int. J. Syst. Evol. Microbiol.">
        <title>Draft Genome Sequence of Faecalimonas umbilicata JCM 30896T, an Acetate-Producing Bacterium Isolated from Human Feces.</title>
        <authorList>
            <person name="Sakamoto M."/>
            <person name="Ikeyama N."/>
            <person name="Yuki M."/>
            <person name="Ohkuma M."/>
        </authorList>
    </citation>
    <scope>NUCLEOTIDE SEQUENCE [LARGE SCALE GENOMIC DNA]</scope>
    <source>
        <strain evidence="12 15">EGH7</strain>
    </source>
</reference>
<accession>A0A4R3J836</accession>
<comment type="subunit">
    <text evidence="8">Monomer.</text>
</comment>
<keyword evidence="3 8" id="KW-0547">Nucleotide-binding</keyword>
<proteinExistence type="inferred from homology"/>
<dbReference type="InterPro" id="IPR014729">
    <property type="entry name" value="Rossmann-like_a/b/a_fold"/>
</dbReference>
<evidence type="ECO:0000313" key="13">
    <source>
        <dbReference type="EMBL" id="TCS61594.1"/>
    </source>
</evidence>
<dbReference type="SMART" id="SM00836">
    <property type="entry name" value="DALR_1"/>
    <property type="match status" value="1"/>
</dbReference>
<dbReference type="PRINTS" id="PR01038">
    <property type="entry name" value="TRNASYNTHARG"/>
</dbReference>
<evidence type="ECO:0000256" key="4">
    <source>
        <dbReference type="ARBA" id="ARBA00022840"/>
    </source>
</evidence>
<comment type="caution">
    <text evidence="13">The sequence shown here is derived from an EMBL/GenBank/DDBJ whole genome shotgun (WGS) entry which is preliminary data.</text>
</comment>
<comment type="catalytic activity">
    <reaction evidence="7 8">
        <text>tRNA(Arg) + L-arginine + ATP = L-arginyl-tRNA(Arg) + AMP + diphosphate</text>
        <dbReference type="Rhea" id="RHEA:20301"/>
        <dbReference type="Rhea" id="RHEA-COMP:9658"/>
        <dbReference type="Rhea" id="RHEA-COMP:9673"/>
        <dbReference type="ChEBI" id="CHEBI:30616"/>
        <dbReference type="ChEBI" id="CHEBI:32682"/>
        <dbReference type="ChEBI" id="CHEBI:33019"/>
        <dbReference type="ChEBI" id="CHEBI:78442"/>
        <dbReference type="ChEBI" id="CHEBI:78513"/>
        <dbReference type="ChEBI" id="CHEBI:456215"/>
        <dbReference type="EC" id="6.1.1.19"/>
    </reaction>
</comment>
<dbReference type="Gene3D" id="1.10.730.10">
    <property type="entry name" value="Isoleucyl-tRNA Synthetase, Domain 1"/>
    <property type="match status" value="1"/>
</dbReference>
<dbReference type="InterPro" id="IPR001278">
    <property type="entry name" value="Arg-tRNA-ligase"/>
</dbReference>
<dbReference type="EMBL" id="SLZV01000036">
    <property type="protein sequence ID" value="TCS61594.1"/>
    <property type="molecule type" value="Genomic_DNA"/>
</dbReference>
<dbReference type="Gene3D" id="3.40.50.620">
    <property type="entry name" value="HUPs"/>
    <property type="match status" value="1"/>
</dbReference>
<feature type="domain" description="Arginyl tRNA synthetase N-terminal" evidence="11">
    <location>
        <begin position="6"/>
        <end position="87"/>
    </location>
</feature>
<evidence type="ECO:0000256" key="5">
    <source>
        <dbReference type="ARBA" id="ARBA00022917"/>
    </source>
</evidence>
<dbReference type="InterPro" id="IPR005148">
    <property type="entry name" value="Arg-tRNA-synth_N"/>
</dbReference>
<keyword evidence="8" id="KW-0963">Cytoplasm</keyword>
<dbReference type="InterPro" id="IPR036695">
    <property type="entry name" value="Arg-tRNA-synth_N_sf"/>
</dbReference>
<keyword evidence="5 8" id="KW-0648">Protein biosynthesis</keyword>
<gene>
    <name evidence="8 12" type="primary">argS</name>
    <name evidence="13" type="ORF">EDD74_13628</name>
    <name evidence="12" type="ORF">FAEUMB_19960</name>
</gene>
<comment type="similarity">
    <text evidence="1 8 9">Belongs to the class-I aminoacyl-tRNA synthetase family.</text>
</comment>
<dbReference type="Proteomes" id="UP000702954">
    <property type="component" value="Unassembled WGS sequence"/>
</dbReference>
<dbReference type="GO" id="GO:0005524">
    <property type="term" value="F:ATP binding"/>
    <property type="evidence" value="ECO:0007669"/>
    <property type="project" value="UniProtKB-UniRule"/>
</dbReference>
<evidence type="ECO:0000259" key="11">
    <source>
        <dbReference type="SMART" id="SM01016"/>
    </source>
</evidence>
<dbReference type="EC" id="6.1.1.19" evidence="8"/>
<dbReference type="InterPro" id="IPR009080">
    <property type="entry name" value="tRNAsynth_Ia_anticodon-bd"/>
</dbReference>
<dbReference type="HAMAP" id="MF_00123">
    <property type="entry name" value="Arg_tRNA_synth"/>
    <property type="match status" value="1"/>
</dbReference>
<keyword evidence="15" id="KW-1185">Reference proteome</keyword>
<dbReference type="RefSeq" id="WP_116441838.1">
    <property type="nucleotide sequence ID" value="NZ_BHEO01000008.1"/>
</dbReference>
<evidence type="ECO:0000256" key="8">
    <source>
        <dbReference type="HAMAP-Rule" id="MF_00123"/>
    </source>
</evidence>
<dbReference type="GO" id="GO:0004814">
    <property type="term" value="F:arginine-tRNA ligase activity"/>
    <property type="evidence" value="ECO:0007669"/>
    <property type="project" value="UniProtKB-UniRule"/>
</dbReference>
<evidence type="ECO:0000256" key="1">
    <source>
        <dbReference type="ARBA" id="ARBA00005594"/>
    </source>
</evidence>
<evidence type="ECO:0000256" key="2">
    <source>
        <dbReference type="ARBA" id="ARBA00022598"/>
    </source>
</evidence>
<dbReference type="SUPFAM" id="SSF47323">
    <property type="entry name" value="Anticodon-binding domain of a subclass of class I aminoacyl-tRNA synthetases"/>
    <property type="match status" value="1"/>
</dbReference>
<name>A0A4R3J836_9FIRM</name>
<dbReference type="GO" id="GO:0005737">
    <property type="term" value="C:cytoplasm"/>
    <property type="evidence" value="ECO:0007669"/>
    <property type="project" value="UniProtKB-SubCell"/>
</dbReference>
<evidence type="ECO:0000256" key="3">
    <source>
        <dbReference type="ARBA" id="ARBA00022741"/>
    </source>
</evidence>
<protein>
    <recommendedName>
        <fullName evidence="8">Arginine--tRNA ligase</fullName>
        <ecNumber evidence="8">6.1.1.19</ecNumber>
    </recommendedName>
    <alternativeName>
        <fullName evidence="8">Arginyl-tRNA synthetase</fullName>
        <shortName evidence="8">ArgRS</shortName>
    </alternativeName>
</protein>
<dbReference type="Pfam" id="PF03485">
    <property type="entry name" value="Arg_tRNA_synt_N"/>
    <property type="match status" value="1"/>
</dbReference>
<dbReference type="Pfam" id="PF05746">
    <property type="entry name" value="DALR_1"/>
    <property type="match status" value="1"/>
</dbReference>
<dbReference type="AlphaFoldDB" id="A0A4R3J836"/>
<dbReference type="InterPro" id="IPR035684">
    <property type="entry name" value="ArgRS_core"/>
</dbReference>
<dbReference type="SUPFAM" id="SSF55190">
    <property type="entry name" value="Arginyl-tRNA synthetase (ArgRS), N-terminal 'additional' domain"/>
    <property type="match status" value="1"/>
</dbReference>
<keyword evidence="2 8" id="KW-0436">Ligase</keyword>
<comment type="subcellular location">
    <subcellularLocation>
        <location evidence="8">Cytoplasm</location>
    </subcellularLocation>
</comment>
<evidence type="ECO:0000313" key="12">
    <source>
        <dbReference type="EMBL" id="GBU05455.1"/>
    </source>
</evidence>
<dbReference type="SUPFAM" id="SSF52374">
    <property type="entry name" value="Nucleotidylyl transferase"/>
    <property type="match status" value="1"/>
</dbReference>
<dbReference type="GO" id="GO:0006420">
    <property type="term" value="P:arginyl-tRNA aminoacylation"/>
    <property type="evidence" value="ECO:0007669"/>
    <property type="project" value="UniProtKB-UniRule"/>
</dbReference>
<dbReference type="NCBIfam" id="TIGR00456">
    <property type="entry name" value="argS"/>
    <property type="match status" value="1"/>
</dbReference>
<sequence>MKKIFEFIQEELENAFEAAGYDRGLGKVTLSNRPDLCEYQCNGAMAGAKTYRKAPIMIANDVVEKLQESTCIQEAEAVAPGFINLKLDREFLAGYLNQMSEDAHLGFETAKEPKTIIVDYGGANVAKPLHVGHLRSAIIGESIKRIGKFAGHHVIGDVHLGDWGYQMGLVITELKKRKPELPYFDENFAGEYPEEAPFTIGELEEIYPTASAYAKEHEDYKEEALQATFLLQNGHRGYRAVWKHIMNVSVTDLKKNYGNLNVDFDLWKGEADAQEYIPDMVEYMKKEGYAHIDNGALVVDVKEETDTKEIPPCMILKSDGAALYDTTDLATLIEREKLYQPDEVIYVVDKRQELHFVQVFRCARKTKIVNEKTDLQFVGFGTMNGKDGKPFKTRDGGVMRLENLIREINEEMYKKITDNRTVSEEEARKTAQIVGLSAIKYGDLSNQASKDYVFDVDRFTSFEGNTGPYILYTIVRIKSILARYAEMEGSKTDVKLLSACSDSEKALMLEAAKFNSVIENTLEELAPHKICAYIYDLANTFNRFYHETKILAEEDNERQASFIALLTVTKKVLETCIDLLGFEAPERM</sequence>
<dbReference type="SMART" id="SM01016">
    <property type="entry name" value="Arg_tRNA_synt_N"/>
    <property type="match status" value="1"/>
</dbReference>
<dbReference type="InterPro" id="IPR008909">
    <property type="entry name" value="DALR_anticod-bd"/>
</dbReference>
<reference evidence="13 14" key="2">
    <citation type="submission" date="2019-03" db="EMBL/GenBank/DDBJ databases">
        <title>Genomic Encyclopedia of Type Strains, Phase IV (KMG-IV): sequencing the most valuable type-strain genomes for metagenomic binning, comparative biology and taxonomic classification.</title>
        <authorList>
            <person name="Goeker M."/>
        </authorList>
    </citation>
    <scope>NUCLEOTIDE SEQUENCE [LARGE SCALE GENOMIC DNA]</scope>
    <source>
        <strain evidence="13 14">DSM 103426</strain>
    </source>
</reference>
<dbReference type="Pfam" id="PF00750">
    <property type="entry name" value="tRNA-synt_1d"/>
    <property type="match status" value="1"/>
</dbReference>
<evidence type="ECO:0000313" key="14">
    <source>
        <dbReference type="Proteomes" id="UP000294613"/>
    </source>
</evidence>
<organism evidence="13 14">
    <name type="scientific">Faecalimonas umbilicata</name>
    <dbReference type="NCBI Taxonomy" id="1912855"/>
    <lineage>
        <taxon>Bacteria</taxon>
        <taxon>Bacillati</taxon>
        <taxon>Bacillota</taxon>
        <taxon>Clostridia</taxon>
        <taxon>Lachnospirales</taxon>
        <taxon>Lachnospiraceae</taxon>
        <taxon>Faecalimonas</taxon>
    </lineage>
</organism>
<dbReference type="EMBL" id="BHEO01000008">
    <property type="protein sequence ID" value="GBU05455.1"/>
    <property type="molecule type" value="Genomic_DNA"/>
</dbReference>
<keyword evidence="6 8" id="KW-0030">Aminoacyl-tRNA synthetase</keyword>
<evidence type="ECO:0000313" key="15">
    <source>
        <dbReference type="Proteomes" id="UP000702954"/>
    </source>
</evidence>
<dbReference type="PANTHER" id="PTHR11956">
    <property type="entry name" value="ARGINYL-TRNA SYNTHETASE"/>
    <property type="match status" value="1"/>
</dbReference>